<protein>
    <recommendedName>
        <fullName evidence="2">Sortilin N-terminal domain-containing protein</fullName>
    </recommendedName>
</protein>
<dbReference type="SUPFAM" id="SSF50939">
    <property type="entry name" value="Sialidases"/>
    <property type="match status" value="1"/>
</dbReference>
<dbReference type="Gene3D" id="2.60.40.4070">
    <property type="match status" value="1"/>
</dbReference>
<proteinExistence type="predicted"/>
<dbReference type="AlphaFoldDB" id="A0A382W410"/>
<evidence type="ECO:0000313" key="1">
    <source>
        <dbReference type="EMBL" id="SVD52851.1"/>
    </source>
</evidence>
<organism evidence="1">
    <name type="scientific">marine metagenome</name>
    <dbReference type="NCBI Taxonomy" id="408172"/>
    <lineage>
        <taxon>unclassified sequences</taxon>
        <taxon>metagenomes</taxon>
        <taxon>ecological metagenomes</taxon>
    </lineage>
</organism>
<name>A0A382W410_9ZZZZ</name>
<dbReference type="InterPro" id="IPR036278">
    <property type="entry name" value="Sialidase_sf"/>
</dbReference>
<sequence>PPGGRVQTIEPSPHKPGKAYVAVYRYMLDDWQPYIYKTEDYGLSWIRLTTGTNGIPADYPTRAIREDPDREGLLYAGTEFGMYISFDDGAHWQTFQLDLPATPITDIKVHRKDLVLSTMGRSFWIMDDISPLHQITEQQSRADAYLFQPTDVYRMRWSGARSVDDGAAPEYPPFGAIFYYYFADDAPDGNVMLEILDETGNLVRSYSTDSTATDTHPRGTPVLANNAGMHRFAWDLRYPGPIAVEEGANGGRGPMAVPGMYRVRLTAGSQSETRTFELKI</sequence>
<reference evidence="1" key="1">
    <citation type="submission" date="2018-05" db="EMBL/GenBank/DDBJ databases">
        <authorList>
            <person name="Lanie J.A."/>
            <person name="Ng W.-L."/>
            <person name="Kazmierczak K.M."/>
            <person name="Andrzejewski T.M."/>
            <person name="Davidsen T.M."/>
            <person name="Wayne K.J."/>
            <person name="Tettelin H."/>
            <person name="Glass J.I."/>
            <person name="Rusch D."/>
            <person name="Podicherti R."/>
            <person name="Tsui H.-C.T."/>
            <person name="Winkler M.E."/>
        </authorList>
    </citation>
    <scope>NUCLEOTIDE SEQUENCE</scope>
</reference>
<dbReference type="EMBL" id="UINC01156436">
    <property type="protein sequence ID" value="SVD52851.1"/>
    <property type="molecule type" value="Genomic_DNA"/>
</dbReference>
<dbReference type="InterPro" id="IPR015943">
    <property type="entry name" value="WD40/YVTN_repeat-like_dom_sf"/>
</dbReference>
<dbReference type="Gene3D" id="2.130.10.10">
    <property type="entry name" value="YVTN repeat-like/Quinoprotein amine dehydrogenase"/>
    <property type="match status" value="1"/>
</dbReference>
<feature type="non-terminal residue" evidence="1">
    <location>
        <position position="1"/>
    </location>
</feature>
<evidence type="ECO:0008006" key="2">
    <source>
        <dbReference type="Google" id="ProtNLM"/>
    </source>
</evidence>
<feature type="non-terminal residue" evidence="1">
    <location>
        <position position="280"/>
    </location>
</feature>
<accession>A0A382W410</accession>
<gene>
    <name evidence="1" type="ORF">METZ01_LOCUS405705</name>
</gene>